<sequence>MSVDSLLTPLPLLLSAHAGADAARQRAIWAFDAQLAKVARTTRERAIGQMRLAWWNDVIDDPAGIKGQGEPVVDALRATGGMAAPGLVAMIDGWEVLVVEPEIDAQGLRDYAAGRGGGLFRALAGQGDTPDWLVAAGQVWALWDLAGHVEEAALADAALRLASELSPLADGARWPTAWRPQRIAFTLARQDVMKGRGAPRGMPRGLAFRLLRIALVGR</sequence>
<dbReference type="Proteomes" id="UP001198830">
    <property type="component" value="Unassembled WGS sequence"/>
</dbReference>
<dbReference type="RefSeq" id="WP_228226330.1">
    <property type="nucleotide sequence ID" value="NZ_JAJGNP010000002.1"/>
</dbReference>
<accession>A0ABS8H490</accession>
<proteinExistence type="predicted"/>
<dbReference type="EMBL" id="JAJGNP010000002">
    <property type="protein sequence ID" value="MCC4231933.1"/>
    <property type="molecule type" value="Genomic_DNA"/>
</dbReference>
<organism evidence="1 2">
    <name type="scientific">Sphingobium soli</name>
    <dbReference type="NCBI Taxonomy" id="1591116"/>
    <lineage>
        <taxon>Bacteria</taxon>
        <taxon>Pseudomonadati</taxon>
        <taxon>Pseudomonadota</taxon>
        <taxon>Alphaproteobacteria</taxon>
        <taxon>Sphingomonadales</taxon>
        <taxon>Sphingomonadaceae</taxon>
        <taxon>Sphingobium</taxon>
    </lineage>
</organism>
<evidence type="ECO:0008006" key="3">
    <source>
        <dbReference type="Google" id="ProtNLM"/>
    </source>
</evidence>
<protein>
    <recommendedName>
        <fullName evidence="3">Phytoene synthase</fullName>
    </recommendedName>
</protein>
<name>A0ABS8H490_9SPHN</name>
<keyword evidence="2" id="KW-1185">Reference proteome</keyword>
<evidence type="ECO:0000313" key="2">
    <source>
        <dbReference type="Proteomes" id="UP001198830"/>
    </source>
</evidence>
<gene>
    <name evidence="1" type="ORF">LL253_04420</name>
</gene>
<evidence type="ECO:0000313" key="1">
    <source>
        <dbReference type="EMBL" id="MCC4231933.1"/>
    </source>
</evidence>
<comment type="caution">
    <text evidence="1">The sequence shown here is derived from an EMBL/GenBank/DDBJ whole genome shotgun (WGS) entry which is preliminary data.</text>
</comment>
<reference evidence="1 2" key="1">
    <citation type="submission" date="2021-10" db="EMBL/GenBank/DDBJ databases">
        <title>The diversity and Nitrogen Metabolism of Culturable Nitrate-Utilizing Bacteria Within the Oxygen Minimum Zone of the Changjiang (Yangtze River)Estuary.</title>
        <authorList>
            <person name="Zhang D."/>
            <person name="Zheng J."/>
            <person name="Liu S."/>
            <person name="He W."/>
        </authorList>
    </citation>
    <scope>NUCLEOTIDE SEQUENCE [LARGE SCALE GENOMIC DNA]</scope>
    <source>
        <strain evidence="1 2">FXH275-2</strain>
    </source>
</reference>